<dbReference type="FunCoup" id="L2GWH2">
    <property type="interactions" value="16"/>
</dbReference>
<evidence type="ECO:0000256" key="5">
    <source>
        <dbReference type="PROSITE-ProRule" id="PRU00104"/>
    </source>
</evidence>
<dbReference type="RefSeq" id="XP_008073815.1">
    <property type="nucleotide sequence ID" value="XM_008075624.1"/>
</dbReference>
<gene>
    <name evidence="7" type="ORF">VCUG_00794</name>
</gene>
<dbReference type="Proteomes" id="UP000011081">
    <property type="component" value="Unassembled WGS sequence"/>
</dbReference>
<dbReference type="STRING" id="948595.L2GWH2"/>
<dbReference type="HOGENOM" id="CLU_002173_5_2_1"/>
<evidence type="ECO:0000256" key="2">
    <source>
        <dbReference type="ARBA" id="ARBA00012485"/>
    </source>
</evidence>
<feature type="active site" description="Glycyl thioester intermediate" evidence="5">
    <location>
        <position position="639"/>
    </location>
</feature>
<accession>L2GWH2</accession>
<name>L2GWH2_VAVCU</name>
<evidence type="ECO:0000313" key="8">
    <source>
        <dbReference type="Proteomes" id="UP000011081"/>
    </source>
</evidence>
<dbReference type="Pfam" id="PF00632">
    <property type="entry name" value="HECT"/>
    <property type="match status" value="1"/>
</dbReference>
<dbReference type="EMBL" id="GL877413">
    <property type="protein sequence ID" value="ELA47712.1"/>
    <property type="molecule type" value="Genomic_DNA"/>
</dbReference>
<dbReference type="Gene3D" id="3.30.2410.10">
    <property type="entry name" value="Hect, E3 ligase catalytic domain"/>
    <property type="match status" value="1"/>
</dbReference>
<dbReference type="OrthoDB" id="8068875at2759"/>
<dbReference type="GeneID" id="19878677"/>
<keyword evidence="8" id="KW-1185">Reference proteome</keyword>
<comment type="catalytic activity">
    <reaction evidence="1">
        <text>S-ubiquitinyl-[E2 ubiquitin-conjugating enzyme]-L-cysteine + [acceptor protein]-L-lysine = [E2 ubiquitin-conjugating enzyme]-L-cysteine + N(6)-ubiquitinyl-[acceptor protein]-L-lysine.</text>
        <dbReference type="EC" id="2.3.2.26"/>
    </reaction>
</comment>
<keyword evidence="3" id="KW-0808">Transferase</keyword>
<dbReference type="InterPro" id="IPR000569">
    <property type="entry name" value="HECT_dom"/>
</dbReference>
<feature type="domain" description="HECT" evidence="6">
    <location>
        <begin position="355"/>
        <end position="671"/>
    </location>
</feature>
<dbReference type="Gene3D" id="3.30.2160.10">
    <property type="entry name" value="Hect, E3 ligase catalytic domain"/>
    <property type="match status" value="1"/>
</dbReference>
<evidence type="ECO:0000256" key="3">
    <source>
        <dbReference type="ARBA" id="ARBA00022679"/>
    </source>
</evidence>
<proteinExistence type="predicted"/>
<dbReference type="InterPro" id="IPR035983">
    <property type="entry name" value="Hect_E3_ubiquitin_ligase"/>
</dbReference>
<dbReference type="PROSITE" id="PS50237">
    <property type="entry name" value="HECT"/>
    <property type="match status" value="1"/>
</dbReference>
<evidence type="ECO:0000313" key="7">
    <source>
        <dbReference type="EMBL" id="ELA47712.1"/>
    </source>
</evidence>
<dbReference type="EC" id="2.3.2.26" evidence="2"/>
<dbReference type="VEuPathDB" id="MicrosporidiaDB:VCUG_00794"/>
<dbReference type="GO" id="GO:0000209">
    <property type="term" value="P:protein polyubiquitination"/>
    <property type="evidence" value="ECO:0007669"/>
    <property type="project" value="InterPro"/>
</dbReference>
<evidence type="ECO:0000259" key="6">
    <source>
        <dbReference type="PROSITE" id="PS50237"/>
    </source>
</evidence>
<reference evidence="8" key="1">
    <citation type="submission" date="2011-03" db="EMBL/GenBank/DDBJ databases">
        <title>The genome sequence of Vavraia culicis strain floridensis.</title>
        <authorList>
            <consortium name="The Broad Institute Genome Sequencing Platform"/>
            <person name="Cuomo C."/>
            <person name="Becnel J."/>
            <person name="Sanscrainte N."/>
            <person name="Young S.K."/>
            <person name="Zeng Q."/>
            <person name="Gargeya S."/>
            <person name="Fitzgerald M."/>
            <person name="Haas B."/>
            <person name="Abouelleil A."/>
            <person name="Alvarado L."/>
            <person name="Arachchi H.M."/>
            <person name="Berlin A."/>
            <person name="Chapman S.B."/>
            <person name="Gearin G."/>
            <person name="Goldberg J."/>
            <person name="Griggs A."/>
            <person name="Gujja S."/>
            <person name="Hansen M."/>
            <person name="Heiman D."/>
            <person name="Howarth C."/>
            <person name="Larimer J."/>
            <person name="Lui A."/>
            <person name="MacDonald P.J.P."/>
            <person name="McCowen C."/>
            <person name="Montmayeur A."/>
            <person name="Murphy C."/>
            <person name="Neiman D."/>
            <person name="Pearson M."/>
            <person name="Priest M."/>
            <person name="Roberts A."/>
            <person name="Saif S."/>
            <person name="Shea T."/>
            <person name="Sisk P."/>
            <person name="Stolte C."/>
            <person name="Sykes S."/>
            <person name="Wortman J."/>
            <person name="Nusbaum C."/>
            <person name="Birren B."/>
        </authorList>
    </citation>
    <scope>NUCLEOTIDE SEQUENCE [LARGE SCALE GENOMIC DNA]</scope>
    <source>
        <strain evidence="8">floridensis</strain>
    </source>
</reference>
<dbReference type="SUPFAM" id="SSF56204">
    <property type="entry name" value="Hect, E3 ligase catalytic domain"/>
    <property type="match status" value="1"/>
</dbReference>
<protein>
    <recommendedName>
        <fullName evidence="2">HECT-type E3 ubiquitin transferase</fullName>
        <ecNumber evidence="2">2.3.2.26</ecNumber>
    </recommendedName>
</protein>
<dbReference type="PANTHER" id="PTHR45700">
    <property type="entry name" value="UBIQUITIN-PROTEIN LIGASE E3C"/>
    <property type="match status" value="1"/>
</dbReference>
<dbReference type="GO" id="GO:0061630">
    <property type="term" value="F:ubiquitin protein ligase activity"/>
    <property type="evidence" value="ECO:0007669"/>
    <property type="project" value="UniProtKB-EC"/>
</dbReference>
<evidence type="ECO:0000256" key="1">
    <source>
        <dbReference type="ARBA" id="ARBA00000885"/>
    </source>
</evidence>
<keyword evidence="4 5" id="KW-0833">Ubl conjugation pathway</keyword>
<evidence type="ECO:0000256" key="4">
    <source>
        <dbReference type="ARBA" id="ARBA00022786"/>
    </source>
</evidence>
<dbReference type="InterPro" id="IPR044611">
    <property type="entry name" value="E3A/B/C-like"/>
</dbReference>
<dbReference type="AlphaFoldDB" id="L2GWH2"/>
<dbReference type="SMART" id="SM00119">
    <property type="entry name" value="HECTc"/>
    <property type="match status" value="1"/>
</dbReference>
<dbReference type="Gene3D" id="3.90.1750.10">
    <property type="entry name" value="Hect, E3 ligase catalytic domains"/>
    <property type="match status" value="1"/>
</dbReference>
<dbReference type="OMA" id="YNEETRC"/>
<organism evidence="7 8">
    <name type="scientific">Vavraia culicis (isolate floridensis)</name>
    <name type="common">Microsporidian parasite</name>
    <dbReference type="NCBI Taxonomy" id="948595"/>
    <lineage>
        <taxon>Eukaryota</taxon>
        <taxon>Fungi</taxon>
        <taxon>Fungi incertae sedis</taxon>
        <taxon>Microsporidia</taxon>
        <taxon>Pleistophoridae</taxon>
        <taxon>Vavraia</taxon>
    </lineage>
</organism>
<dbReference type="InParanoid" id="L2GWH2"/>
<sequence length="671" mass="78370">MSNTKLQDLYVRQLYIGCDNSECKMYFCRNDMSKASLLKISDILANYGEYFLCSTNRNKESAKINFNGKSCPIIDFYVYVVNQTTNKKSILPDSLSRHNFCSFFKKNSFNEEEKILIEGVFSMLLNQYVNYNENILSHIIIRLISEILLKVDLKDDVFENISEIFLNIDKLCKELELDPEKHAVFPGSDGHGQGTEEESCMNCLFNDIFTEHDLINLIQTISKFLNSNEFDTIRSSKKIEELLNIFNILFCINERVRIVSFREFYLEKFCESQNLKEEIRLHKANYKAIVKYPFILPLHLKADFIKSENSDMMKNKLQDAFFRALFIGKTSPYFFITVNRNTLYKDVFKIFSKTNFDDIRKEIKITFKGEEGVDSGGITKEFFQLVSEELIHDSFLFTIQNNLLWFTEGKKNSRYEVVGRLIGVALYNDVVLNLPFPTFLFKIFLNKKVELDDLMEIEPEICHSLKKILQMNDEELCVLEQCFSITRNTKSIELIPRGKNVVLTEKNKELFVEKYVEYLTYSEMKENIENIKKGFFHVIKLRTISFLQPCELEKIIVGSNVINVQLLKKTAVYSGFTEDSLVVKTFWKIFEEYSLEDKKKLLMFITGNERVPVTCTENWKLIIVRNGCDTDRLPSSQTCFNTLLLPEYSSEEKLRNKLGIAISMTKGFFLL</sequence>
<dbReference type="FunFam" id="3.30.2410.10:FF:000003">
    <property type="entry name" value="probable E3 ubiquitin-protein ligase HERC4 isoform X1"/>
    <property type="match status" value="1"/>
</dbReference>